<dbReference type="GO" id="GO:0051156">
    <property type="term" value="P:glucose 6-phosphate metabolic process"/>
    <property type="evidence" value="ECO:0007669"/>
    <property type="project" value="TreeGrafter"/>
</dbReference>
<keyword evidence="10" id="KW-1185">Reference proteome</keyword>
<dbReference type="UniPathway" id="UPA00138"/>
<evidence type="ECO:0000256" key="3">
    <source>
        <dbReference type="ARBA" id="ARBA00022432"/>
    </source>
</evidence>
<dbReference type="GO" id="GO:0005829">
    <property type="term" value="C:cytosol"/>
    <property type="evidence" value="ECO:0007669"/>
    <property type="project" value="TreeGrafter"/>
</dbReference>
<dbReference type="PROSITE" id="PS51463">
    <property type="entry name" value="P_GLUCOSE_ISOMERASE_3"/>
    <property type="match status" value="1"/>
</dbReference>
<dbReference type="Gene3D" id="1.10.1390.10">
    <property type="match status" value="1"/>
</dbReference>
<comment type="pathway">
    <text evidence="1 8 9">Carbohydrate degradation; glycolysis; D-glyceraldehyde 3-phosphate and glycerone phosphate from D-glucose: step 2/4.</text>
</comment>
<dbReference type="UniPathway" id="UPA00109">
    <property type="reaction ID" value="UER00181"/>
</dbReference>
<keyword evidence="5 8" id="KW-0324">Glycolysis</keyword>
<gene>
    <name evidence="8 11" type="primary">pgi</name>
</gene>
<comment type="catalytic activity">
    <reaction evidence="7 8 9">
        <text>alpha-D-glucose 6-phosphate = beta-D-fructose 6-phosphate</text>
        <dbReference type="Rhea" id="RHEA:11816"/>
        <dbReference type="ChEBI" id="CHEBI:57634"/>
        <dbReference type="ChEBI" id="CHEBI:58225"/>
        <dbReference type="EC" id="5.3.1.9"/>
    </reaction>
</comment>
<dbReference type="GO" id="GO:0097367">
    <property type="term" value="F:carbohydrate derivative binding"/>
    <property type="evidence" value="ECO:0007669"/>
    <property type="project" value="InterPro"/>
</dbReference>
<dbReference type="RefSeq" id="WP_028309823.1">
    <property type="nucleotide sequence ID" value="NZ_AXWS01000001.1"/>
</dbReference>
<evidence type="ECO:0000256" key="4">
    <source>
        <dbReference type="ARBA" id="ARBA00022490"/>
    </source>
</evidence>
<dbReference type="InterPro" id="IPR023096">
    <property type="entry name" value="G6P_Isomerase_C"/>
</dbReference>
<dbReference type="CDD" id="cd05016">
    <property type="entry name" value="SIS_PGI_2"/>
    <property type="match status" value="1"/>
</dbReference>
<keyword evidence="6 8" id="KW-0413">Isomerase</keyword>
<dbReference type="PROSITE" id="PS00765">
    <property type="entry name" value="P_GLUCOSE_ISOMERASE_1"/>
    <property type="match status" value="1"/>
</dbReference>
<dbReference type="PANTHER" id="PTHR11469:SF1">
    <property type="entry name" value="GLUCOSE-6-PHOSPHATE ISOMERASE"/>
    <property type="match status" value="1"/>
</dbReference>
<sequence length="547" mass="59310">MTPLVQSAAWQTLRDHHAQWQDRNLVSLFDADPERFDKFSLEAAGVFMDFSKNHVDETTVKLLADLGRARGVETLRDAMFAGEKINHTENRAVLHVALRAPVGMQICVDGEDVVPGVHEVVDRMAGFAERVRSGARTGRTGKPFTDIVSIGIGGSDLGPCMTVEALRSSLHPRLTMHFVSNIDGAHLAKALRDLDPETTLFVVISKTFTTLETLTNAKSARDWFLASGATHADIAKHFVAVSTNAEKVEEFGIATRNMFGFWDWVGGRYSLWSAVGLPIMLAVGAQGFHELLAGAHEMDMHFRTAPLERNLPALLALLGVWYRGFFGATSQCIAPYAQDLNRLAAYLQQLEMESNGKAVTRDGTPVSTGTCPVIWGEPGTNGQHAFFQLIHQGTDVIPVDFIAALDGGHNLPDHHRLLLANCFAQSEALMMGKSADEVRAEFAAAGQHGVEVEALVPHKVFTGNRPSTTLLVDRFSPRAIGALVALYEHKVFVQGAVWDVNSYDQWGVELGKQLAARIAPELLPGAVAGKHDSSTAGLIARARAAGA</sequence>
<evidence type="ECO:0000256" key="9">
    <source>
        <dbReference type="RuleBase" id="RU000612"/>
    </source>
</evidence>
<dbReference type="InterPro" id="IPR046348">
    <property type="entry name" value="SIS_dom_sf"/>
</dbReference>
<evidence type="ECO:0000256" key="7">
    <source>
        <dbReference type="ARBA" id="ARBA00029321"/>
    </source>
</evidence>
<dbReference type="PROSITE" id="PS00174">
    <property type="entry name" value="P_GLUCOSE_ISOMERASE_2"/>
    <property type="match status" value="1"/>
</dbReference>
<name>A0A8B6X0K0_9BURK</name>
<comment type="pathway">
    <text evidence="8">Carbohydrate biosynthesis; gluconeogenesis.</text>
</comment>
<comment type="subcellular location">
    <subcellularLocation>
        <location evidence="8">Cytoplasm</location>
    </subcellularLocation>
</comment>
<dbReference type="CDD" id="cd05015">
    <property type="entry name" value="SIS_PGI_1"/>
    <property type="match status" value="1"/>
</dbReference>
<dbReference type="HAMAP" id="MF_00473">
    <property type="entry name" value="G6P_isomerase"/>
    <property type="match status" value="1"/>
</dbReference>
<evidence type="ECO:0000313" key="10">
    <source>
        <dbReference type="Proteomes" id="UP000675920"/>
    </source>
</evidence>
<dbReference type="Proteomes" id="UP000675920">
    <property type="component" value="Unplaced"/>
</dbReference>
<keyword evidence="4 8" id="KW-0963">Cytoplasm</keyword>
<dbReference type="PRINTS" id="PR00662">
    <property type="entry name" value="G6PISOMERASE"/>
</dbReference>
<dbReference type="GO" id="GO:0006096">
    <property type="term" value="P:glycolytic process"/>
    <property type="evidence" value="ECO:0007669"/>
    <property type="project" value="UniProtKB-UniRule"/>
</dbReference>
<feature type="active site" evidence="8">
    <location>
        <position position="384"/>
    </location>
</feature>
<dbReference type="InterPro" id="IPR018189">
    <property type="entry name" value="Phosphoglucose_isomerase_CS"/>
</dbReference>
<keyword evidence="3 8" id="KW-0312">Gluconeogenesis</keyword>
<dbReference type="SUPFAM" id="SSF53697">
    <property type="entry name" value="SIS domain"/>
    <property type="match status" value="1"/>
</dbReference>
<reference evidence="11" key="1">
    <citation type="submission" date="2025-08" db="UniProtKB">
        <authorList>
            <consortium name="RefSeq"/>
        </authorList>
    </citation>
    <scope>IDENTIFICATION</scope>
</reference>
<dbReference type="InterPro" id="IPR035476">
    <property type="entry name" value="SIS_PGI_1"/>
</dbReference>
<comment type="function">
    <text evidence="8">Catalyzes the reversible isomerization of glucose-6-phosphate to fructose-6-phosphate.</text>
</comment>
<accession>A0A8B6X0K0</accession>
<feature type="active site" evidence="8">
    <location>
        <position position="512"/>
    </location>
</feature>
<evidence type="ECO:0000256" key="2">
    <source>
        <dbReference type="ARBA" id="ARBA00006604"/>
    </source>
</evidence>
<evidence type="ECO:0000256" key="6">
    <source>
        <dbReference type="ARBA" id="ARBA00023235"/>
    </source>
</evidence>
<dbReference type="PANTHER" id="PTHR11469">
    <property type="entry name" value="GLUCOSE-6-PHOSPHATE ISOMERASE"/>
    <property type="match status" value="1"/>
</dbReference>
<evidence type="ECO:0000256" key="8">
    <source>
        <dbReference type="HAMAP-Rule" id="MF_00473"/>
    </source>
</evidence>
<evidence type="ECO:0000313" key="11">
    <source>
        <dbReference type="RefSeq" id="WP_028309823.1"/>
    </source>
</evidence>
<dbReference type="InterPro" id="IPR001672">
    <property type="entry name" value="G6P_Isomerase"/>
</dbReference>
<dbReference type="Pfam" id="PF00342">
    <property type="entry name" value="PGI"/>
    <property type="match status" value="1"/>
</dbReference>
<protein>
    <recommendedName>
        <fullName evidence="8">Glucose-6-phosphate isomerase</fullName>
        <shortName evidence="8">GPI</shortName>
        <ecNumber evidence="8">5.3.1.9</ecNumber>
    </recommendedName>
    <alternativeName>
        <fullName evidence="8">Phosphoglucose isomerase</fullName>
        <shortName evidence="8">PGI</shortName>
    </alternativeName>
    <alternativeName>
        <fullName evidence="8">Phosphohexose isomerase</fullName>
        <shortName evidence="8">PHI</shortName>
    </alternativeName>
</protein>
<dbReference type="GO" id="GO:0048029">
    <property type="term" value="F:monosaccharide binding"/>
    <property type="evidence" value="ECO:0007669"/>
    <property type="project" value="TreeGrafter"/>
</dbReference>
<dbReference type="Gene3D" id="3.40.50.10490">
    <property type="entry name" value="Glucose-6-phosphate isomerase like protein, domain 1"/>
    <property type="match status" value="2"/>
</dbReference>
<comment type="similarity">
    <text evidence="2 8 9">Belongs to the GPI family.</text>
</comment>
<dbReference type="NCBIfam" id="NF001211">
    <property type="entry name" value="PRK00179.1"/>
    <property type="match status" value="1"/>
</dbReference>
<organism evidence="10 11">
    <name type="scientific">Derxia gummosa DSM 723</name>
    <dbReference type="NCBI Taxonomy" id="1121388"/>
    <lineage>
        <taxon>Bacteria</taxon>
        <taxon>Pseudomonadati</taxon>
        <taxon>Pseudomonadota</taxon>
        <taxon>Betaproteobacteria</taxon>
        <taxon>Burkholderiales</taxon>
        <taxon>Alcaligenaceae</taxon>
        <taxon>Derxia</taxon>
    </lineage>
</organism>
<dbReference type="InterPro" id="IPR035482">
    <property type="entry name" value="SIS_PGI_2"/>
</dbReference>
<dbReference type="FunFam" id="3.40.50.10490:FF:000018">
    <property type="entry name" value="Glucose-6-phosphate isomerase"/>
    <property type="match status" value="1"/>
</dbReference>
<dbReference type="AlphaFoldDB" id="A0A8B6X0K0"/>
<dbReference type="EC" id="5.3.1.9" evidence="8"/>
<feature type="active site" description="Proton donor" evidence="8">
    <location>
        <position position="353"/>
    </location>
</feature>
<evidence type="ECO:0000256" key="1">
    <source>
        <dbReference type="ARBA" id="ARBA00004926"/>
    </source>
</evidence>
<dbReference type="GO" id="GO:0006094">
    <property type="term" value="P:gluconeogenesis"/>
    <property type="evidence" value="ECO:0007669"/>
    <property type="project" value="UniProtKB-UniRule"/>
</dbReference>
<dbReference type="GO" id="GO:0004347">
    <property type="term" value="F:glucose-6-phosphate isomerase activity"/>
    <property type="evidence" value="ECO:0007669"/>
    <property type="project" value="UniProtKB-UniRule"/>
</dbReference>
<proteinExistence type="inferred from homology"/>
<dbReference type="OrthoDB" id="140919at2"/>
<evidence type="ECO:0000256" key="5">
    <source>
        <dbReference type="ARBA" id="ARBA00023152"/>
    </source>
</evidence>